<sequence>MGAHIALQRGADTRALFLADRDETAGLVHARVSAISAAQRDQSLLRNSARADGRFVGSAMRRREPDQNSKDARKWKRSDRTMSPMRL</sequence>
<keyword evidence="3" id="KW-1185">Reference proteome</keyword>
<dbReference type="AlphaFoldDB" id="A0A8J3MA00"/>
<gene>
    <name evidence="2" type="ORF">GCM10017056_46400</name>
</gene>
<name>A0A8J3MA00_9RHOB</name>
<dbReference type="EMBL" id="BNCJ01000024">
    <property type="protein sequence ID" value="GHF70071.1"/>
    <property type="molecule type" value="Genomic_DNA"/>
</dbReference>
<dbReference type="Proteomes" id="UP000626220">
    <property type="component" value="Unassembled WGS sequence"/>
</dbReference>
<reference evidence="2" key="1">
    <citation type="journal article" date="2014" name="Int. J. Syst. Evol. Microbiol.">
        <title>Complete genome sequence of Corynebacterium casei LMG S-19264T (=DSM 44701T), isolated from a smear-ripened cheese.</title>
        <authorList>
            <consortium name="US DOE Joint Genome Institute (JGI-PGF)"/>
            <person name="Walter F."/>
            <person name="Albersmeier A."/>
            <person name="Kalinowski J."/>
            <person name="Ruckert C."/>
        </authorList>
    </citation>
    <scope>NUCLEOTIDE SEQUENCE</scope>
    <source>
        <strain evidence="2">KCTC 42650</strain>
    </source>
</reference>
<reference evidence="2" key="2">
    <citation type="submission" date="2020-09" db="EMBL/GenBank/DDBJ databases">
        <authorList>
            <person name="Sun Q."/>
            <person name="Kim S."/>
        </authorList>
    </citation>
    <scope>NUCLEOTIDE SEQUENCE</scope>
    <source>
        <strain evidence="2">KCTC 42650</strain>
    </source>
</reference>
<protein>
    <submittedName>
        <fullName evidence="2">Uncharacterized protein</fullName>
    </submittedName>
</protein>
<organism evidence="2 3">
    <name type="scientific">Seohaeicola zhoushanensis</name>
    <dbReference type="NCBI Taxonomy" id="1569283"/>
    <lineage>
        <taxon>Bacteria</taxon>
        <taxon>Pseudomonadati</taxon>
        <taxon>Pseudomonadota</taxon>
        <taxon>Alphaproteobacteria</taxon>
        <taxon>Rhodobacterales</taxon>
        <taxon>Roseobacteraceae</taxon>
        <taxon>Seohaeicola</taxon>
    </lineage>
</organism>
<feature type="region of interest" description="Disordered" evidence="1">
    <location>
        <begin position="46"/>
        <end position="87"/>
    </location>
</feature>
<evidence type="ECO:0000313" key="2">
    <source>
        <dbReference type="EMBL" id="GHF70071.1"/>
    </source>
</evidence>
<feature type="compositionally biased region" description="Basic and acidic residues" evidence="1">
    <location>
        <begin position="61"/>
        <end position="72"/>
    </location>
</feature>
<comment type="caution">
    <text evidence="2">The sequence shown here is derived from an EMBL/GenBank/DDBJ whole genome shotgun (WGS) entry which is preliminary data.</text>
</comment>
<evidence type="ECO:0000313" key="3">
    <source>
        <dbReference type="Proteomes" id="UP000626220"/>
    </source>
</evidence>
<proteinExistence type="predicted"/>
<evidence type="ECO:0000256" key="1">
    <source>
        <dbReference type="SAM" id="MobiDB-lite"/>
    </source>
</evidence>
<accession>A0A8J3MA00</accession>